<feature type="transmembrane region" description="Helical" evidence="1">
    <location>
        <begin position="178"/>
        <end position="196"/>
    </location>
</feature>
<evidence type="ECO:0000313" key="3">
    <source>
        <dbReference type="Proteomes" id="UP000016860"/>
    </source>
</evidence>
<evidence type="ECO:0008006" key="4">
    <source>
        <dbReference type="Google" id="ProtNLM"/>
    </source>
</evidence>
<reference evidence="2 3" key="1">
    <citation type="journal article" date="2013" name="Genome Announc.">
        <title>Draft Genome Sequence of the Cellulolytic Bacterium Clostridium papyrosolvens C7 (ATCC 700395).</title>
        <authorList>
            <person name="Zepeda V."/>
            <person name="Dassa B."/>
            <person name="Borovok I."/>
            <person name="Lamed R."/>
            <person name="Bayer E.A."/>
            <person name="Cate J.H."/>
        </authorList>
    </citation>
    <scope>NUCLEOTIDE SEQUENCE [LARGE SCALE GENOMIC DNA]</scope>
    <source>
        <strain evidence="2 3">C7</strain>
    </source>
</reference>
<dbReference type="InterPro" id="IPR021359">
    <property type="entry name" value="DUF2812"/>
</dbReference>
<dbReference type="Proteomes" id="UP000016860">
    <property type="component" value="Unassembled WGS sequence"/>
</dbReference>
<dbReference type="STRING" id="1330534.L323_09720"/>
<proteinExistence type="predicted"/>
<dbReference type="Pfam" id="PF11193">
    <property type="entry name" value="DUF2812"/>
    <property type="match status" value="1"/>
</dbReference>
<dbReference type="PATRIC" id="fig|1330534.3.peg.1939"/>
<keyword evidence="1" id="KW-0472">Membrane</keyword>
<dbReference type="AlphaFoldDB" id="U4R348"/>
<accession>U4R348</accession>
<organism evidence="2 3">
    <name type="scientific">Ruminiclostridium papyrosolvens C7</name>
    <dbReference type="NCBI Taxonomy" id="1330534"/>
    <lineage>
        <taxon>Bacteria</taxon>
        <taxon>Bacillati</taxon>
        <taxon>Bacillota</taxon>
        <taxon>Clostridia</taxon>
        <taxon>Eubacteriales</taxon>
        <taxon>Oscillospiraceae</taxon>
        <taxon>Ruminiclostridium</taxon>
    </lineage>
</organism>
<comment type="caution">
    <text evidence="2">The sequence shown here is derived from an EMBL/GenBank/DDBJ whole genome shotgun (WGS) entry which is preliminary data.</text>
</comment>
<dbReference type="EMBL" id="ATAY01000031">
    <property type="protein sequence ID" value="EPR12029.1"/>
    <property type="molecule type" value="Genomic_DNA"/>
</dbReference>
<feature type="transmembrane region" description="Helical" evidence="1">
    <location>
        <begin position="117"/>
        <end position="138"/>
    </location>
</feature>
<keyword evidence="1" id="KW-1133">Transmembrane helix</keyword>
<evidence type="ECO:0000313" key="2">
    <source>
        <dbReference type="EMBL" id="EPR12029.1"/>
    </source>
</evidence>
<sequence length="212" mass="25455">MLIMKIRKYFMDPVKEEKWINQMLKEGKELVYSTGCTYYFIEESNPYVIIKSDYRYFKSQNDFLDYLLMFEDSGWMHIKGTKYSGVQYFKKTNCAEADDIFSDAPSKAAKYKRMADMWLTLVLAYIPITIVFINNGYINLRAFLYPQELYYTPGLWDMTGTKFWKAFMFETPFAVGRGFSWLIFPVIILFYGYFYFKLHRVYKRENHTKSVI</sequence>
<name>U4R348_9FIRM</name>
<evidence type="ECO:0000256" key="1">
    <source>
        <dbReference type="SAM" id="Phobius"/>
    </source>
</evidence>
<gene>
    <name evidence="2" type="ORF">L323_09720</name>
</gene>
<keyword evidence="1" id="KW-0812">Transmembrane</keyword>
<protein>
    <recommendedName>
        <fullName evidence="4">DUF2812 domain-containing protein</fullName>
    </recommendedName>
</protein>